<dbReference type="Proteomes" id="UP000256977">
    <property type="component" value="Unassembled WGS sequence"/>
</dbReference>
<comment type="caution">
    <text evidence="4">The sequence shown here is derived from an EMBL/GenBank/DDBJ whole genome shotgun (WGS) entry which is preliminary data.</text>
</comment>
<dbReference type="SUPFAM" id="SSF49265">
    <property type="entry name" value="Fibronectin type III"/>
    <property type="match status" value="1"/>
</dbReference>
<evidence type="ECO:0000313" key="4">
    <source>
        <dbReference type="EMBL" id="RED51920.1"/>
    </source>
</evidence>
<reference evidence="4 5" key="1">
    <citation type="submission" date="2018-07" db="EMBL/GenBank/DDBJ databases">
        <title>Genomic Encyclopedia of Type Strains, Phase III (KMG-III): the genomes of soil and plant-associated and newly described type strains.</title>
        <authorList>
            <person name="Whitman W."/>
        </authorList>
    </citation>
    <scope>NUCLEOTIDE SEQUENCE [LARGE SCALE GENOMIC DNA]</scope>
    <source>
        <strain evidence="4 5">CECT 7287</strain>
    </source>
</reference>
<feature type="domain" description="Fibronectin type-III" evidence="2">
    <location>
        <begin position="1564"/>
        <end position="1664"/>
    </location>
</feature>
<dbReference type="RefSeq" id="WP_116065865.1">
    <property type="nucleotide sequence ID" value="NZ_QRDZ01000060.1"/>
</dbReference>
<feature type="signal peptide" evidence="1">
    <location>
        <begin position="1"/>
        <end position="33"/>
    </location>
</feature>
<evidence type="ECO:0000313" key="5">
    <source>
        <dbReference type="Proteomes" id="UP000256977"/>
    </source>
</evidence>
<dbReference type="PANTHER" id="PTHR43308">
    <property type="entry name" value="OUTER MEMBRANE PROTEIN ALPHA-RELATED"/>
    <property type="match status" value="1"/>
</dbReference>
<gene>
    <name evidence="4" type="ORF">DFP98_16024</name>
</gene>
<keyword evidence="5" id="KW-1185">Reference proteome</keyword>
<proteinExistence type="predicted"/>
<dbReference type="InterPro" id="IPR051465">
    <property type="entry name" value="Cell_Envelope_Struct_Comp"/>
</dbReference>
<dbReference type="Pfam" id="PF12733">
    <property type="entry name" value="Cadherin-like"/>
    <property type="match status" value="3"/>
</dbReference>
<organism evidence="4 5">
    <name type="scientific">Cohnella phaseoli</name>
    <dbReference type="NCBI Taxonomy" id="456490"/>
    <lineage>
        <taxon>Bacteria</taxon>
        <taxon>Bacillati</taxon>
        <taxon>Bacillota</taxon>
        <taxon>Bacilli</taxon>
        <taxon>Bacillales</taxon>
        <taxon>Paenibacillaceae</taxon>
        <taxon>Cohnella</taxon>
    </lineage>
</organism>
<evidence type="ECO:0000259" key="2">
    <source>
        <dbReference type="PROSITE" id="PS50853"/>
    </source>
</evidence>
<sequence length="2728" mass="290655">MRSSLFSKVVQVSLSFILVTSLFLGYLAPGAHAATKDPIPAAPGPREIDYHGGFVYAAHRVDASNPAITRTSLANSAVETVVTNVSYVMSVALNIDGDLFYTRDSDPKVYKIPASSLTAGLPVDGSTASVYATFDSNNTMFLYATAFDSEGNLYVANNRNISNPTIIKVGKGGSPVTEVVGGFTRTIVGMAISLDGDLYIQDEWNKFYRVSSDDLALGSGASYEEITGIPSIPSNGGLASLPDGSIIYSSGNTFNYLVIPLSPPGIEFVGEPIPLLDPTNVNHTASVVTSVYSLGSKPVFSRGIEYRAYSEDGTEPWINLPYDGATPQTKGSFTTVLNGLVWLGEYEVRGYATSEVGTSYTATKRFTVEVEDNMNEWDVRFDRIGPSVLHVKDKKRVVAVGEGVMNLLRRPLSEIHYTLQFGGNVIPLEYRIINETQLELTWKADLDPGVYEVHLEHDKYTDIIMKDDPATEESEGLTIVNTDFYKPRNFDSIEVPSTSPSSGNDLSVLKVQGPFTELPTTPGLYTLNDPNEVVTLNGNVLFKGSSLQVDKTGADGKTVVRGDGRLFVNASIQGATVPYTLYEGAFSFSSDQFSLALNGGEAVDYLRLNMPFKPSSVTFVKGGVNLAGQLELGFTAGNQKVSGTVPVDALQYRNNRFDLIGTYTLNKSFKLGPIDASNTKFVIDSRFPYVSVTGKGNLPGTSIGLDLYMDLKQGHLDELSFDTFKKANFASTGLQIDYLFGDVGNLAGKTQIPQRFRIDGSVTDILVPQLKHPSAAYKFNLLGTDNISVDLTPYGLEASGIEYYYWLAVKQMKMQAVVNPSIAGLKSFSQPGFIASGDINAFDVIKGTIGAYSFNKKGYSGAVKATVYVPKGIPRIGGATVRDVVLSVNEKQIIGVFKHNGIGARVSYTFANNTIFFEVEAEPPKKSWWEKGLDFLNGISDFFDKIAPLGDILEEIFLYNPSDDMRFRLAATGDWKKDFDFGQFNRTALVAATGDMERVYELTPVSLAAQPISSAEPNAAARIADGQLTAVDRTPSMSAQADASGGRTTFGFRADRAFEALIVLTGDQRDAVLKFSAGDKPNAENTVQTEAVYEAGANKTYVRAELAKGDWKLTAQSDSRILVNELLFANPSLTQEQLAKKWEQTPERPIYAAYLEERGSFALAVDAGPSDAIIYKPDGRPYYLQTATGQPGWNAFRDADGIQHALIGAAEAGTWLIVSDENPSSVRIGRVPSQTSTDELKAWAEAKAYPSTFELPQTSNGQAIVEIYGAGEDTILYAPNGEPYSLQPDSGKSGMNVVYDQSQAKMTVWVDGVSLKGQWKAVGSDFVSIAAYKSSRKFKSIKPLLDEGRYSKIVELAEKGDYMLSIGGGSTDTVILDPSGKVYRLNFSDPDGNAYVQPASDRVPASATGADPLDVPKVDTPTPAIDGRDHLYVTLLNAPAGKWTIQNKKSVEVDIQKLIPLPEVKASVAAVAGAENRIRVDWSTEHAAPGTEATIMLTDGGESFVGEVLAEELAASGSKVIDIPAGTVPGTFSISVMAASADEAPAYAIAEGTVEVKSAYELAAPGAPQIVSAGNGEATLSFASVSGQVDSYRIWIGEGAEVQPATPAMDIEPQPGAAQQAVISGLPENADYTVAVTAVGSRDGRLAVSPMSDSVSFTLSAPQPAALDIGVDAGTHPVASRDYTAYDGSDGTLLITAAKQASLTVNADKAAELSLTVDGQIFDNVQVPANGSHAFDLNELLGMAELEEREYNVQIEATNERDDRSVEFRRLVVDSTKPLLIASGGNNATGAPISLNGTVDSSGKVFIVGQTEVGATLEIDGVNVPLDGEGRFAYYAPIAWGGSGDRQVISMQAVDAAGNVTPYGFEVLKDFTGPWETYPSDLAALTVDGALLNAPYQFGTLSYQATAESNKVRIYAVPMVASSIVTIDGQTLATDGYVEVEVPAGGRTVQIQVQPDGSGPGKSYSLQLTNGSSVALLNGLTLKTQTGETVAAPKFTGTEEVYEVNVDNAVEGVKLTLSSLMAGSTITVDSKAVQNGQASETIALLTGENTIPVAVVAPNGLQSRSYEVVVWREASGNAELQQLGIATSGATLGTTFDPNVADYRLLVPSGTTELTLQPIAQQPDAVVRVNEQAVTGSPVSLPFGGESMTVVIEVRAQDKSARQYTLNVVRQKNAPAAPPLLDSLEASAALDGDFAPYKLNYGTKTRLTGGSMTVKATTSDPQATVTVMGKTLQGGGSFTPNLAMGLNTISIQVESADLTASQTYSIDVTRVSSGGSGSTEAVRQSTVIGGAGGWMVQIPIVRTTASDGSVIDTVKLDADKAKDVVAKAKQSKTSVARIQVADMPGDPADERFVSLSAQAMTLLSGSGISLQIELPEGIIELRTDSLKQLGSQGKDAYFRIVPIVKTSERSEVNERVLKAELVRQAANSQPVTVIGRPVKIETNFSGYKTELLLRIDGLKLPTDESAARRMLSGLAVYIEHSDGEKKLAQGEIRFEGGKAGIVIEVDKFSTFTTVQIGSGDTTGETLEPYLSGYPDGTFGPSQSIKRSEFAMILHRLGLSEGTTVGEVSGYKDVTNGHWAAEAIAAMQRSGLMRGDNQGMFRPESAVTRAEMASIVARLLPPDGAIQIEPVVPNDAKGHWAAGAIGKALQADILKGYPDGTFRPDRTLTRAEAVRVLNQLLERPTAEVSASSWPDVPASHWAIREIESASGNVIVSEEGGVQIKPVRNK</sequence>
<dbReference type="InterPro" id="IPR025883">
    <property type="entry name" value="Cadherin-like_domain"/>
</dbReference>
<protein>
    <submittedName>
        <fullName evidence="4">S-layer family protein</fullName>
    </submittedName>
</protein>
<feature type="chain" id="PRO_5017617600" evidence="1">
    <location>
        <begin position="34"/>
        <end position="2728"/>
    </location>
</feature>
<name>A0A3D9HR20_9BACL</name>
<dbReference type="Gene3D" id="2.60.40.10">
    <property type="entry name" value="Immunoglobulins"/>
    <property type="match status" value="1"/>
</dbReference>
<dbReference type="InterPro" id="IPR013783">
    <property type="entry name" value="Ig-like_fold"/>
</dbReference>
<evidence type="ECO:0000259" key="3">
    <source>
        <dbReference type="PROSITE" id="PS51272"/>
    </source>
</evidence>
<dbReference type="Gene3D" id="2.120.10.30">
    <property type="entry name" value="TolB, C-terminal domain"/>
    <property type="match status" value="1"/>
</dbReference>
<dbReference type="PROSITE" id="PS51272">
    <property type="entry name" value="SLH"/>
    <property type="match status" value="2"/>
</dbReference>
<feature type="domain" description="SLH" evidence="3">
    <location>
        <begin position="2627"/>
        <end position="2690"/>
    </location>
</feature>
<dbReference type="SUPFAM" id="SSF101898">
    <property type="entry name" value="NHL repeat"/>
    <property type="match status" value="1"/>
</dbReference>
<dbReference type="OrthoDB" id="9807519at2"/>
<keyword evidence="1" id="KW-0732">Signal</keyword>
<evidence type="ECO:0000256" key="1">
    <source>
        <dbReference type="SAM" id="SignalP"/>
    </source>
</evidence>
<feature type="domain" description="SLH" evidence="3">
    <location>
        <begin position="2566"/>
        <end position="2626"/>
    </location>
</feature>
<dbReference type="PANTHER" id="PTHR43308:SF5">
    <property type="entry name" value="S-LAYER PROTEIN _ PEPTIDOGLYCAN ENDO-BETA-N-ACETYLGLUCOSAMINIDASE"/>
    <property type="match status" value="1"/>
</dbReference>
<dbReference type="PROSITE" id="PS50853">
    <property type="entry name" value="FN3"/>
    <property type="match status" value="1"/>
</dbReference>
<dbReference type="Pfam" id="PF00395">
    <property type="entry name" value="SLH"/>
    <property type="match status" value="3"/>
</dbReference>
<dbReference type="InterPro" id="IPR003961">
    <property type="entry name" value="FN3_dom"/>
</dbReference>
<dbReference type="InterPro" id="IPR036116">
    <property type="entry name" value="FN3_sf"/>
</dbReference>
<dbReference type="EMBL" id="QRDZ01000060">
    <property type="protein sequence ID" value="RED51920.1"/>
    <property type="molecule type" value="Genomic_DNA"/>
</dbReference>
<dbReference type="InterPro" id="IPR011042">
    <property type="entry name" value="6-blade_b-propeller_TolB-like"/>
</dbReference>
<accession>A0A3D9HR20</accession>
<dbReference type="CDD" id="cd00063">
    <property type="entry name" value="FN3"/>
    <property type="match status" value="1"/>
</dbReference>
<dbReference type="InterPro" id="IPR001119">
    <property type="entry name" value="SLH_dom"/>
</dbReference>